<dbReference type="InterPro" id="IPR048761">
    <property type="entry name" value="SMUBP-2_HCS1_1B"/>
</dbReference>
<protein>
    <recommendedName>
        <fullName evidence="1">Helicase SMUBP-2/HCS1 1B domain-containing protein</fullName>
    </recommendedName>
</protein>
<organism evidence="2 3">
    <name type="scientific">Calidris pygmaea</name>
    <name type="common">Spoon-billed sandpiper</name>
    <dbReference type="NCBI Taxonomy" id="425635"/>
    <lineage>
        <taxon>Eukaryota</taxon>
        <taxon>Metazoa</taxon>
        <taxon>Chordata</taxon>
        <taxon>Craniata</taxon>
        <taxon>Vertebrata</taxon>
        <taxon>Euteleostomi</taxon>
        <taxon>Archelosauria</taxon>
        <taxon>Archosauria</taxon>
        <taxon>Dinosauria</taxon>
        <taxon>Saurischia</taxon>
        <taxon>Theropoda</taxon>
        <taxon>Coelurosauria</taxon>
        <taxon>Aves</taxon>
        <taxon>Neognathae</taxon>
        <taxon>Neoaves</taxon>
        <taxon>Charadriiformes</taxon>
        <taxon>Scolopacidae</taxon>
        <taxon>Calidris</taxon>
    </lineage>
</organism>
<dbReference type="Pfam" id="PF21138">
    <property type="entry name" value="SMUBP-2_HCS1_1B"/>
    <property type="match status" value="1"/>
</dbReference>
<evidence type="ECO:0000259" key="1">
    <source>
        <dbReference type="Pfam" id="PF21138"/>
    </source>
</evidence>
<dbReference type="AlphaFoldDB" id="A0A8C3J9A8"/>
<dbReference type="Gene3D" id="2.40.30.270">
    <property type="match status" value="1"/>
</dbReference>
<keyword evidence="3" id="KW-1185">Reference proteome</keyword>
<reference evidence="2" key="1">
    <citation type="submission" date="2025-08" db="UniProtKB">
        <authorList>
            <consortium name="Ensembl"/>
        </authorList>
    </citation>
    <scope>IDENTIFICATION</scope>
</reference>
<accession>A0A8C3J9A8</accession>
<sequence>MAVPPPRKRKSRAARGGWRMAAAAAAERHLELLREEREAELAESRAWQESISLKELQRRGVCLLKLQAATQRTGLYGRLLITFQPRKYDSDAELPSNSFGPGK</sequence>
<dbReference type="GO" id="GO:0003723">
    <property type="term" value="F:RNA binding"/>
    <property type="evidence" value="ECO:0007669"/>
    <property type="project" value="InterPro"/>
</dbReference>
<evidence type="ECO:0000313" key="3">
    <source>
        <dbReference type="Proteomes" id="UP000694419"/>
    </source>
</evidence>
<feature type="domain" description="Helicase SMUBP-2/HCS1 1B" evidence="1">
    <location>
        <begin position="28"/>
        <end position="102"/>
    </location>
</feature>
<evidence type="ECO:0000313" key="2">
    <source>
        <dbReference type="Ensembl" id="ENSCPGP00000004107.1"/>
    </source>
</evidence>
<dbReference type="Proteomes" id="UP000694419">
    <property type="component" value="Unplaced"/>
</dbReference>
<dbReference type="Ensembl" id="ENSCPGT00000004530.1">
    <property type="protein sequence ID" value="ENSCPGP00000004107.1"/>
    <property type="gene ID" value="ENSCPGG00000003029.1"/>
</dbReference>
<name>A0A8C3J9A8_9CHAR</name>
<reference evidence="2" key="2">
    <citation type="submission" date="2025-09" db="UniProtKB">
        <authorList>
            <consortium name="Ensembl"/>
        </authorList>
    </citation>
    <scope>IDENTIFICATION</scope>
</reference>
<proteinExistence type="predicted"/>